<evidence type="ECO:0000313" key="2">
    <source>
        <dbReference type="Proteomes" id="UP000652681"/>
    </source>
</evidence>
<protein>
    <submittedName>
        <fullName evidence="1">SRPBCC domain-containing protein</fullName>
    </submittedName>
</protein>
<proteinExistence type="predicted"/>
<evidence type="ECO:0000313" key="1">
    <source>
        <dbReference type="EMBL" id="MBC9812929.1"/>
    </source>
</evidence>
<dbReference type="EMBL" id="JACVEL010000006">
    <property type="protein sequence ID" value="MBC9812929.1"/>
    <property type="molecule type" value="Genomic_DNA"/>
</dbReference>
<dbReference type="InterPro" id="IPR023393">
    <property type="entry name" value="START-like_dom_sf"/>
</dbReference>
<keyword evidence="2" id="KW-1185">Reference proteome</keyword>
<organism evidence="1 2">
    <name type="scientific">Taishania pollutisoli</name>
    <dbReference type="NCBI Taxonomy" id="2766479"/>
    <lineage>
        <taxon>Bacteria</taxon>
        <taxon>Pseudomonadati</taxon>
        <taxon>Bacteroidota</taxon>
        <taxon>Flavobacteriia</taxon>
        <taxon>Flavobacteriales</taxon>
        <taxon>Crocinitomicaceae</taxon>
        <taxon>Taishania</taxon>
    </lineage>
</organism>
<dbReference type="SUPFAM" id="SSF55961">
    <property type="entry name" value="Bet v1-like"/>
    <property type="match status" value="1"/>
</dbReference>
<dbReference type="Gene3D" id="3.30.530.20">
    <property type="match status" value="1"/>
</dbReference>
<accession>A0A8J6PJW1</accession>
<reference evidence="1" key="1">
    <citation type="submission" date="2020-09" db="EMBL/GenBank/DDBJ databases">
        <title>Taishania pollutisoli gen. nov., sp. nov., Isolated from Tetrabromobisphenol A-Contaminated Soil.</title>
        <authorList>
            <person name="Chen Q."/>
        </authorList>
    </citation>
    <scope>NUCLEOTIDE SEQUENCE</scope>
    <source>
        <strain evidence="1">CZZ-1</strain>
    </source>
</reference>
<gene>
    <name evidence="1" type="ORF">H9Y05_10655</name>
</gene>
<dbReference type="Proteomes" id="UP000652681">
    <property type="component" value="Unassembled WGS sequence"/>
</dbReference>
<name>A0A8J6PJW1_9FLAO</name>
<comment type="caution">
    <text evidence="1">The sequence shown here is derived from an EMBL/GenBank/DDBJ whole genome shotgun (WGS) entry which is preliminary data.</text>
</comment>
<dbReference type="AlphaFoldDB" id="A0A8J6PJW1"/>
<sequence>MKKLQFQTKIHAPVAHVYTIMLGIGDKTTYEAWAAEFQPTSTYDGSWEPGSKIRFIGVDQQGEQGGIIAEIAANDPNRFVSLKTCGFLSKGVEITEGPEVEEWIGGLENYTFREENEYTMVTVDIDVVDDFVDYFNTTWPKALVKLKTICE</sequence>
<dbReference type="RefSeq" id="WP_163492498.1">
    <property type="nucleotide sequence ID" value="NZ_JACVEL010000006.1"/>
</dbReference>